<organism evidence="1 2">
    <name type="scientific">Artomyces pyxidatus</name>
    <dbReference type="NCBI Taxonomy" id="48021"/>
    <lineage>
        <taxon>Eukaryota</taxon>
        <taxon>Fungi</taxon>
        <taxon>Dikarya</taxon>
        <taxon>Basidiomycota</taxon>
        <taxon>Agaricomycotina</taxon>
        <taxon>Agaricomycetes</taxon>
        <taxon>Russulales</taxon>
        <taxon>Auriscalpiaceae</taxon>
        <taxon>Artomyces</taxon>
    </lineage>
</organism>
<sequence length="203" mass="22829">MPSTRHSIAPGCSRERSSRASSARAPSVFTGSCVSSVQSKREGALYSVHPPFPLRKGVGAGPWRYIGAFPRKCPNVRVALFVALFWTASRLSRSTTLPDLILARPKFCAHSKQITGGWCGLVYWTWYVCRLLCENLCYHRLSLLCSTGRLCLSHSTGLVIWFDRGTLWSAERRTCPVYGVLLFTVSRQWQPHRCFSEAYIHKG</sequence>
<dbReference type="EMBL" id="MU277224">
    <property type="protein sequence ID" value="KAI0059763.1"/>
    <property type="molecule type" value="Genomic_DNA"/>
</dbReference>
<protein>
    <submittedName>
        <fullName evidence="1">Uncharacterized protein</fullName>
    </submittedName>
</protein>
<name>A0ACB8SU45_9AGAM</name>
<proteinExistence type="predicted"/>
<reference evidence="1" key="2">
    <citation type="journal article" date="2022" name="New Phytol.">
        <title>Evolutionary transition to the ectomycorrhizal habit in the genomes of a hyperdiverse lineage of mushroom-forming fungi.</title>
        <authorList>
            <person name="Looney B."/>
            <person name="Miyauchi S."/>
            <person name="Morin E."/>
            <person name="Drula E."/>
            <person name="Courty P.E."/>
            <person name="Kohler A."/>
            <person name="Kuo A."/>
            <person name="LaButti K."/>
            <person name="Pangilinan J."/>
            <person name="Lipzen A."/>
            <person name="Riley R."/>
            <person name="Andreopoulos W."/>
            <person name="He G."/>
            <person name="Johnson J."/>
            <person name="Nolan M."/>
            <person name="Tritt A."/>
            <person name="Barry K.W."/>
            <person name="Grigoriev I.V."/>
            <person name="Nagy L.G."/>
            <person name="Hibbett D."/>
            <person name="Henrissat B."/>
            <person name="Matheny P.B."/>
            <person name="Labbe J."/>
            <person name="Martin F.M."/>
        </authorList>
    </citation>
    <scope>NUCLEOTIDE SEQUENCE</scope>
    <source>
        <strain evidence="1">HHB10654</strain>
    </source>
</reference>
<dbReference type="Proteomes" id="UP000814140">
    <property type="component" value="Unassembled WGS sequence"/>
</dbReference>
<evidence type="ECO:0000313" key="2">
    <source>
        <dbReference type="Proteomes" id="UP000814140"/>
    </source>
</evidence>
<keyword evidence="2" id="KW-1185">Reference proteome</keyword>
<comment type="caution">
    <text evidence="1">The sequence shown here is derived from an EMBL/GenBank/DDBJ whole genome shotgun (WGS) entry which is preliminary data.</text>
</comment>
<evidence type="ECO:0000313" key="1">
    <source>
        <dbReference type="EMBL" id="KAI0059763.1"/>
    </source>
</evidence>
<gene>
    <name evidence="1" type="ORF">BV25DRAFT_1048649</name>
</gene>
<reference evidence="1" key="1">
    <citation type="submission" date="2021-03" db="EMBL/GenBank/DDBJ databases">
        <authorList>
            <consortium name="DOE Joint Genome Institute"/>
            <person name="Ahrendt S."/>
            <person name="Looney B.P."/>
            <person name="Miyauchi S."/>
            <person name="Morin E."/>
            <person name="Drula E."/>
            <person name="Courty P.E."/>
            <person name="Chicoki N."/>
            <person name="Fauchery L."/>
            <person name="Kohler A."/>
            <person name="Kuo A."/>
            <person name="Labutti K."/>
            <person name="Pangilinan J."/>
            <person name="Lipzen A."/>
            <person name="Riley R."/>
            <person name="Andreopoulos W."/>
            <person name="He G."/>
            <person name="Johnson J."/>
            <person name="Barry K.W."/>
            <person name="Grigoriev I.V."/>
            <person name="Nagy L."/>
            <person name="Hibbett D."/>
            <person name="Henrissat B."/>
            <person name="Matheny P.B."/>
            <person name="Labbe J."/>
            <person name="Martin F."/>
        </authorList>
    </citation>
    <scope>NUCLEOTIDE SEQUENCE</scope>
    <source>
        <strain evidence="1">HHB10654</strain>
    </source>
</reference>
<accession>A0ACB8SU45</accession>